<reference evidence="2 3" key="1">
    <citation type="submission" date="2018-11" db="EMBL/GenBank/DDBJ databases">
        <authorList>
            <person name="Huo Y."/>
        </authorList>
    </citation>
    <scope>NUCLEOTIDE SEQUENCE [LARGE SCALE GENOMIC DNA]</scope>
    <source>
        <strain evidence="2 3">DSM 30132</strain>
    </source>
</reference>
<reference evidence="1 4" key="2">
    <citation type="submission" date="2020-08" db="EMBL/GenBank/DDBJ databases">
        <title>Genomic Encyclopedia of Type Strains, Phase III (KMG-III): the genomes of soil and plant-associated and newly described type strains.</title>
        <authorList>
            <person name="Whitman W."/>
        </authorList>
    </citation>
    <scope>NUCLEOTIDE SEQUENCE [LARGE SCALE GENOMIC DNA]</scope>
    <source>
        <strain evidence="1 4">CECT 4113</strain>
    </source>
</reference>
<keyword evidence="4" id="KW-1185">Reference proteome</keyword>
<organism evidence="2 3">
    <name type="scientific">Rhizobium pisi</name>
    <dbReference type="NCBI Taxonomy" id="574561"/>
    <lineage>
        <taxon>Bacteria</taxon>
        <taxon>Pseudomonadati</taxon>
        <taxon>Pseudomonadota</taxon>
        <taxon>Alphaproteobacteria</taxon>
        <taxon>Hyphomicrobiales</taxon>
        <taxon>Rhizobiaceae</taxon>
        <taxon>Rhizobium/Agrobacterium group</taxon>
        <taxon>Rhizobium</taxon>
    </lineage>
</organism>
<accession>A0A3R9BHA4</accession>
<dbReference type="Gene3D" id="2.30.320.10">
    <property type="entry name" value="YwqG-like"/>
    <property type="match status" value="1"/>
</dbReference>
<dbReference type="InterPro" id="IPR035948">
    <property type="entry name" value="YwqG-like_sf"/>
</dbReference>
<dbReference type="SUPFAM" id="SSF103032">
    <property type="entry name" value="Hypothetical protein YwqG"/>
    <property type="match status" value="1"/>
</dbReference>
<gene>
    <name evidence="2" type="ORF">EFD55_26165</name>
    <name evidence="1" type="ORF">FHS26_005537</name>
</gene>
<dbReference type="Pfam" id="PF09234">
    <property type="entry name" value="DUF1963"/>
    <property type="match status" value="1"/>
</dbReference>
<dbReference type="Proteomes" id="UP000518315">
    <property type="component" value="Unassembled WGS sequence"/>
</dbReference>
<dbReference type="AlphaFoldDB" id="A0A3R9BHA4"/>
<dbReference type="EMBL" id="JACHXH010000025">
    <property type="protein sequence ID" value="MBB3137769.1"/>
    <property type="molecule type" value="Genomic_DNA"/>
</dbReference>
<proteinExistence type="predicted"/>
<dbReference type="EMBL" id="RJJT01000022">
    <property type="protein sequence ID" value="RSB65918.1"/>
    <property type="molecule type" value="Genomic_DNA"/>
</dbReference>
<comment type="caution">
    <text evidence="2">The sequence shown here is derived from an EMBL/GenBank/DDBJ whole genome shotgun (WGS) entry which is preliminary data.</text>
</comment>
<sequence length="269" mass="29890">MNLLELLKSMIGIRKRQDEPNGAPKDGASSQAAMESALLMLQQMLRPAVFGEIGGERPEKDNRARSWWGGNFLGAEGEAVPVCEASGRPMHPLLQIRLDELAEALPAFSGIAFITIWMDLEDVPLDDAENGKGFAVRTYPAIAGLVPIGPGYRESDALPTFPVLWRASAPEQPSWDDIAFELPDRVAQSNDSDWFFKSRYATEANQHRRTCPVKLGGWPTWIQGDNWPEDGEFCLQIDSNDKGRLYVGDAGSIYLFRTPGGWVIRSDFY</sequence>
<dbReference type="RefSeq" id="WP_125848845.1">
    <property type="nucleotide sequence ID" value="NZ_JACHXH010000025.1"/>
</dbReference>
<evidence type="ECO:0000313" key="3">
    <source>
        <dbReference type="Proteomes" id="UP000277279"/>
    </source>
</evidence>
<dbReference type="Proteomes" id="UP000277279">
    <property type="component" value="Unassembled WGS sequence"/>
</dbReference>
<evidence type="ECO:0000313" key="4">
    <source>
        <dbReference type="Proteomes" id="UP000518315"/>
    </source>
</evidence>
<evidence type="ECO:0000313" key="2">
    <source>
        <dbReference type="EMBL" id="RSB65918.1"/>
    </source>
</evidence>
<protein>
    <submittedName>
        <fullName evidence="2">DUF1963 domain-containing protein</fullName>
    </submittedName>
    <submittedName>
        <fullName evidence="1">Uncharacterized protein YwqG</fullName>
    </submittedName>
</protein>
<dbReference type="OrthoDB" id="8792814at2"/>
<name>A0A3R9BHA4_9HYPH</name>
<evidence type="ECO:0000313" key="1">
    <source>
        <dbReference type="EMBL" id="MBB3137769.1"/>
    </source>
</evidence>
<dbReference type="InterPro" id="IPR015315">
    <property type="entry name" value="DUF1963"/>
</dbReference>